<reference evidence="2" key="1">
    <citation type="journal article" date="2020" name="Stud. Mycol.">
        <title>101 Dothideomycetes genomes: a test case for predicting lifestyles and emergence of pathogens.</title>
        <authorList>
            <person name="Haridas S."/>
            <person name="Albert R."/>
            <person name="Binder M."/>
            <person name="Bloem J."/>
            <person name="Labutti K."/>
            <person name="Salamov A."/>
            <person name="Andreopoulos B."/>
            <person name="Baker S."/>
            <person name="Barry K."/>
            <person name="Bills G."/>
            <person name="Bluhm B."/>
            <person name="Cannon C."/>
            <person name="Castanera R."/>
            <person name="Culley D."/>
            <person name="Daum C."/>
            <person name="Ezra D."/>
            <person name="Gonzalez J."/>
            <person name="Henrissat B."/>
            <person name="Kuo A."/>
            <person name="Liang C."/>
            <person name="Lipzen A."/>
            <person name="Lutzoni F."/>
            <person name="Magnuson J."/>
            <person name="Mondo S."/>
            <person name="Nolan M."/>
            <person name="Ohm R."/>
            <person name="Pangilinan J."/>
            <person name="Park H.-J."/>
            <person name="Ramirez L."/>
            <person name="Alfaro M."/>
            <person name="Sun H."/>
            <person name="Tritt A."/>
            <person name="Yoshinaga Y."/>
            <person name="Zwiers L.-H."/>
            <person name="Turgeon B."/>
            <person name="Goodwin S."/>
            <person name="Spatafora J."/>
            <person name="Crous P."/>
            <person name="Grigoriev I."/>
        </authorList>
    </citation>
    <scope>NUCLEOTIDE SEQUENCE</scope>
    <source>
        <strain evidence="2">CBS 122681</strain>
    </source>
</reference>
<organism evidence="2 3">
    <name type="scientific">Lophiostoma macrostomum CBS 122681</name>
    <dbReference type="NCBI Taxonomy" id="1314788"/>
    <lineage>
        <taxon>Eukaryota</taxon>
        <taxon>Fungi</taxon>
        <taxon>Dikarya</taxon>
        <taxon>Ascomycota</taxon>
        <taxon>Pezizomycotina</taxon>
        <taxon>Dothideomycetes</taxon>
        <taxon>Pleosporomycetidae</taxon>
        <taxon>Pleosporales</taxon>
        <taxon>Lophiostomataceae</taxon>
        <taxon>Lophiostoma</taxon>
    </lineage>
</organism>
<keyword evidence="3" id="KW-1185">Reference proteome</keyword>
<feature type="region of interest" description="Disordered" evidence="1">
    <location>
        <begin position="153"/>
        <end position="187"/>
    </location>
</feature>
<name>A0A6A6TFI9_9PLEO</name>
<evidence type="ECO:0000256" key="1">
    <source>
        <dbReference type="SAM" id="MobiDB-lite"/>
    </source>
</evidence>
<dbReference type="EMBL" id="MU004312">
    <property type="protein sequence ID" value="KAF2658779.1"/>
    <property type="molecule type" value="Genomic_DNA"/>
</dbReference>
<dbReference type="Proteomes" id="UP000799324">
    <property type="component" value="Unassembled WGS sequence"/>
</dbReference>
<accession>A0A6A6TFI9</accession>
<gene>
    <name evidence="2" type="ORF">K491DRAFT_246707</name>
</gene>
<dbReference type="AlphaFoldDB" id="A0A6A6TFI9"/>
<evidence type="ECO:0000313" key="3">
    <source>
        <dbReference type="Proteomes" id="UP000799324"/>
    </source>
</evidence>
<feature type="compositionally biased region" description="Basic and acidic residues" evidence="1">
    <location>
        <begin position="1"/>
        <end position="20"/>
    </location>
</feature>
<protein>
    <submittedName>
        <fullName evidence="2">Uncharacterized protein</fullName>
    </submittedName>
</protein>
<feature type="region of interest" description="Disordered" evidence="1">
    <location>
        <begin position="1"/>
        <end position="57"/>
    </location>
</feature>
<evidence type="ECO:0000313" key="2">
    <source>
        <dbReference type="EMBL" id="KAF2658779.1"/>
    </source>
</evidence>
<sequence length="187" mass="21608">MPSPRRVDESSQFSRIDRRSIPRGYASAMPAEEQRPKRDLYAAALNDQDHTSNRSRLVYRNEYPSYEATHGSMFSRLHNREPMARPRIPPQNEVIELTSSPQRPSSSGRHERYAPAHPYATTLPNHRPRIPDSHREYNTHGSEHLPPVEYVTRSQHAEPSHVYTRAAVSDESRYTGSVPQYGRRDLH</sequence>
<proteinExistence type="predicted"/>